<proteinExistence type="predicted"/>
<protein>
    <submittedName>
        <fullName evidence="1">Uncharacterized protein</fullName>
    </submittedName>
</protein>
<reference evidence="1" key="1">
    <citation type="submission" date="2022-12" db="EMBL/GenBank/DDBJ databases">
        <title>Genome sequence of SJ11.</title>
        <authorList>
            <person name="Woo H."/>
        </authorList>
    </citation>
    <scope>NUCLEOTIDE SEQUENCE</scope>
    <source>
        <strain evidence="1">SJ11</strain>
    </source>
</reference>
<keyword evidence="2" id="KW-1185">Reference proteome</keyword>
<gene>
    <name evidence="1" type="ORF">O0931_04695</name>
</gene>
<dbReference type="EMBL" id="JAPWGL010000001">
    <property type="protein sequence ID" value="MCZ4222589.1"/>
    <property type="molecule type" value="Genomic_DNA"/>
</dbReference>
<evidence type="ECO:0000313" key="1">
    <source>
        <dbReference type="EMBL" id="MCZ4222589.1"/>
    </source>
</evidence>
<organism evidence="1 2">
    <name type="scientific">Pedobacter rhodius</name>
    <dbReference type="NCBI Taxonomy" id="3004098"/>
    <lineage>
        <taxon>Bacteria</taxon>
        <taxon>Pseudomonadati</taxon>
        <taxon>Bacteroidota</taxon>
        <taxon>Sphingobacteriia</taxon>
        <taxon>Sphingobacteriales</taxon>
        <taxon>Sphingobacteriaceae</taxon>
        <taxon>Pedobacter</taxon>
    </lineage>
</organism>
<sequence>METLNTPQMSLFLKRVQQLRGYGDMDSYVLVNEFMKFANVPEKNLTGIIEDFSSPKTWIFGKRKLINDVETMLGHTPDSETFPDTI</sequence>
<dbReference type="Proteomes" id="UP001144341">
    <property type="component" value="Unassembled WGS sequence"/>
</dbReference>
<comment type="caution">
    <text evidence="1">The sequence shown here is derived from an EMBL/GenBank/DDBJ whole genome shotgun (WGS) entry which is preliminary data.</text>
</comment>
<name>A0ABT4KUH6_9SPHI</name>
<dbReference type="RefSeq" id="WP_269414389.1">
    <property type="nucleotide sequence ID" value="NZ_JAPWGL010000001.1"/>
</dbReference>
<evidence type="ECO:0000313" key="2">
    <source>
        <dbReference type="Proteomes" id="UP001144341"/>
    </source>
</evidence>
<accession>A0ABT4KUH6</accession>